<dbReference type="AlphaFoldDB" id="A0A1G2C9W5"/>
<evidence type="ECO:0000313" key="3">
    <source>
        <dbReference type="Proteomes" id="UP000179059"/>
    </source>
</evidence>
<accession>A0A1G2C9W5</accession>
<gene>
    <name evidence="2" type="ORF">A2855_01685</name>
</gene>
<dbReference type="Gene3D" id="3.90.550.10">
    <property type="entry name" value="Spore Coat Polysaccharide Biosynthesis Protein SpsA, Chain A"/>
    <property type="match status" value="1"/>
</dbReference>
<proteinExistence type="predicted"/>
<dbReference type="InterPro" id="IPR029044">
    <property type="entry name" value="Nucleotide-diphossugar_trans"/>
</dbReference>
<organism evidence="2 3">
    <name type="scientific">Candidatus Liptonbacteria bacterium RIFCSPHIGHO2_01_FULL_57_28</name>
    <dbReference type="NCBI Taxonomy" id="1798647"/>
    <lineage>
        <taxon>Bacteria</taxon>
        <taxon>Candidatus Liptoniibacteriota</taxon>
    </lineage>
</organism>
<comment type="caution">
    <text evidence="2">The sequence shown here is derived from an EMBL/GenBank/DDBJ whole genome shotgun (WGS) entry which is preliminary data.</text>
</comment>
<dbReference type="EMBL" id="MHKX01000020">
    <property type="protein sequence ID" value="OGY97961.1"/>
    <property type="molecule type" value="Genomic_DNA"/>
</dbReference>
<dbReference type="InterPro" id="IPR001173">
    <property type="entry name" value="Glyco_trans_2-like"/>
</dbReference>
<dbReference type="PANTHER" id="PTHR43685">
    <property type="entry name" value="GLYCOSYLTRANSFERASE"/>
    <property type="match status" value="1"/>
</dbReference>
<evidence type="ECO:0000259" key="1">
    <source>
        <dbReference type="Pfam" id="PF00535"/>
    </source>
</evidence>
<dbReference type="PANTHER" id="PTHR43685:SF3">
    <property type="entry name" value="SLR2126 PROTEIN"/>
    <property type="match status" value="1"/>
</dbReference>
<evidence type="ECO:0000313" key="2">
    <source>
        <dbReference type="EMBL" id="OGY97961.1"/>
    </source>
</evidence>
<name>A0A1G2C9W5_9BACT</name>
<dbReference type="SUPFAM" id="SSF53448">
    <property type="entry name" value="Nucleotide-diphospho-sugar transferases"/>
    <property type="match status" value="1"/>
</dbReference>
<reference evidence="2 3" key="1">
    <citation type="journal article" date="2016" name="Nat. Commun.">
        <title>Thousands of microbial genomes shed light on interconnected biogeochemical processes in an aquifer system.</title>
        <authorList>
            <person name="Anantharaman K."/>
            <person name="Brown C.T."/>
            <person name="Hug L.A."/>
            <person name="Sharon I."/>
            <person name="Castelle C.J."/>
            <person name="Probst A.J."/>
            <person name="Thomas B.C."/>
            <person name="Singh A."/>
            <person name="Wilkins M.J."/>
            <person name="Karaoz U."/>
            <person name="Brodie E.L."/>
            <person name="Williams K.H."/>
            <person name="Hubbard S.S."/>
            <person name="Banfield J.F."/>
        </authorList>
    </citation>
    <scope>NUCLEOTIDE SEQUENCE [LARGE SCALE GENOMIC DNA]</scope>
</reference>
<feature type="domain" description="Glycosyltransferase 2-like" evidence="1">
    <location>
        <begin position="6"/>
        <end position="132"/>
    </location>
</feature>
<protein>
    <recommendedName>
        <fullName evidence="1">Glycosyltransferase 2-like domain-containing protein</fullName>
    </recommendedName>
</protein>
<sequence>MARKFSIIVPTYNEEKDIFRTLNALEGLQWPDFEVLIVDDGSKDKTAQIVEQFSKRLPNFRFLPQPMNRGVSAVRNIGIKESQGEVVIILNADVLLPRDFLNRINPYYDQGKKWVAVVARVINLEKVYPRLVEAGSHYTYEVRGDHWVWTEGFSCTKEAAIAVGLFPEAMPGCSGEDADFGLELERKFDGVRAMEVVVPHIAPDNISEFWGQQRGRGQGRTNYYYHMRHLNKAGLFFNSLASSGWRLFKMLILIPLTVRAWQFSKYSEKGRKDFLPFIWGNYVTELAMLAGMWRAFRRILAAKKQ</sequence>
<dbReference type="InterPro" id="IPR050834">
    <property type="entry name" value="Glycosyltransf_2"/>
</dbReference>
<dbReference type="CDD" id="cd00761">
    <property type="entry name" value="Glyco_tranf_GTA_type"/>
    <property type="match status" value="1"/>
</dbReference>
<dbReference type="Proteomes" id="UP000179059">
    <property type="component" value="Unassembled WGS sequence"/>
</dbReference>
<dbReference type="Pfam" id="PF00535">
    <property type="entry name" value="Glycos_transf_2"/>
    <property type="match status" value="1"/>
</dbReference>
<dbReference type="STRING" id="1798647.A2855_01685"/>